<accession>S7VRU5</accession>
<protein>
    <submittedName>
        <fullName evidence="2">Two-component sensor histidine kinase</fullName>
    </submittedName>
</protein>
<keyword evidence="2" id="KW-0418">Kinase</keyword>
<evidence type="ECO:0000313" key="3">
    <source>
        <dbReference type="Proteomes" id="UP000014962"/>
    </source>
</evidence>
<name>S7VRU5_9FLAO</name>
<keyword evidence="3" id="KW-1185">Reference proteome</keyword>
<dbReference type="Gene3D" id="1.20.5.1930">
    <property type="match status" value="1"/>
</dbReference>
<dbReference type="eggNOG" id="COG4585">
    <property type="taxonomic scope" value="Bacteria"/>
</dbReference>
<dbReference type="GO" id="GO:0000155">
    <property type="term" value="F:phosphorelay sensor kinase activity"/>
    <property type="evidence" value="ECO:0007669"/>
    <property type="project" value="InterPro"/>
</dbReference>
<reference evidence="2 3" key="1">
    <citation type="journal article" date="2013" name="Genome Announc.">
        <title>Draft Genome Sequence of Winogradskyella psychrotolerans RS-3T, Isolated from the Marine Transect of Kongsfjorden, Ny-Alesund, Svalbard, Arctic Ocean.</title>
        <authorList>
            <person name="Kumar Pinnaka A."/>
            <person name="Ara S."/>
            <person name="Singh A."/>
            <person name="Shivaji S."/>
        </authorList>
    </citation>
    <scope>NUCLEOTIDE SEQUENCE [LARGE SCALE GENOMIC DNA]</scope>
    <source>
        <strain evidence="2 3">RS-3</strain>
    </source>
</reference>
<comment type="caution">
    <text evidence="2">The sequence shown here is derived from an EMBL/GenBank/DDBJ whole genome shotgun (WGS) entry which is preliminary data.</text>
</comment>
<dbReference type="EMBL" id="ATMR01000097">
    <property type="protein sequence ID" value="EPR72975.1"/>
    <property type="molecule type" value="Genomic_DNA"/>
</dbReference>
<dbReference type="OrthoDB" id="9778366at2"/>
<dbReference type="AlphaFoldDB" id="S7VRU5"/>
<feature type="domain" description="Signal transduction histidine kinase subgroup 3 dimerisation and phosphoacceptor" evidence="1">
    <location>
        <begin position="61"/>
        <end position="90"/>
    </location>
</feature>
<dbReference type="STRING" id="641526.ADIWIN_2063"/>
<dbReference type="InterPro" id="IPR011712">
    <property type="entry name" value="Sig_transdc_His_kin_sub3_dim/P"/>
</dbReference>
<dbReference type="Proteomes" id="UP000014962">
    <property type="component" value="Unassembled WGS sequence"/>
</dbReference>
<evidence type="ECO:0000313" key="2">
    <source>
        <dbReference type="EMBL" id="EPR72975.1"/>
    </source>
</evidence>
<evidence type="ECO:0000259" key="1">
    <source>
        <dbReference type="Pfam" id="PF07730"/>
    </source>
</evidence>
<dbReference type="RefSeq" id="WP_020894983.1">
    <property type="nucleotide sequence ID" value="NZ_ATMR01000097.1"/>
</dbReference>
<dbReference type="Pfam" id="PF07730">
    <property type="entry name" value="HisKA_3"/>
    <property type="match status" value="1"/>
</dbReference>
<sequence>MAWGGSLAVLSVIAFLVYRNIKRKQYKAEQERQDEIDAKEKILKDLELSTIDAMIEGQEKERQRLAADLHDSVGATLAAAKLQFDYFVKHQNDVEDSEELTKK</sequence>
<dbReference type="GO" id="GO:0046983">
    <property type="term" value="F:protein dimerization activity"/>
    <property type="evidence" value="ECO:0007669"/>
    <property type="project" value="InterPro"/>
</dbReference>
<gene>
    <name evidence="2" type="ORF">ADIWIN_2063</name>
</gene>
<dbReference type="GO" id="GO:0016020">
    <property type="term" value="C:membrane"/>
    <property type="evidence" value="ECO:0007669"/>
    <property type="project" value="InterPro"/>
</dbReference>
<proteinExistence type="predicted"/>
<keyword evidence="2" id="KW-0808">Transferase</keyword>
<organism evidence="2 3">
    <name type="scientific">Winogradskyella psychrotolerans RS-3</name>
    <dbReference type="NCBI Taxonomy" id="641526"/>
    <lineage>
        <taxon>Bacteria</taxon>
        <taxon>Pseudomonadati</taxon>
        <taxon>Bacteroidota</taxon>
        <taxon>Flavobacteriia</taxon>
        <taxon>Flavobacteriales</taxon>
        <taxon>Flavobacteriaceae</taxon>
        <taxon>Winogradskyella</taxon>
    </lineage>
</organism>